<comment type="caution">
    <text evidence="3">The sequence shown here is derived from an EMBL/GenBank/DDBJ whole genome shotgun (WGS) entry which is preliminary data.</text>
</comment>
<keyword evidence="4" id="KW-1185">Reference proteome</keyword>
<evidence type="ECO:0000313" key="3">
    <source>
        <dbReference type="EMBL" id="MBP3193373.1"/>
    </source>
</evidence>
<keyword evidence="2" id="KW-0732">Signal</keyword>
<protein>
    <submittedName>
        <fullName evidence="3">Uncharacterized protein</fullName>
    </submittedName>
</protein>
<name>A0A8J7SAC8_9BACT</name>
<dbReference type="Proteomes" id="UP000673975">
    <property type="component" value="Unassembled WGS sequence"/>
</dbReference>
<accession>A0A8J7SAC8</accession>
<organism evidence="3 4">
    <name type="scientific">Natronogracilivirga saccharolytica</name>
    <dbReference type="NCBI Taxonomy" id="2812953"/>
    <lineage>
        <taxon>Bacteria</taxon>
        <taxon>Pseudomonadati</taxon>
        <taxon>Balneolota</taxon>
        <taxon>Balneolia</taxon>
        <taxon>Balneolales</taxon>
        <taxon>Cyclonatronaceae</taxon>
        <taxon>Natronogracilivirga</taxon>
    </lineage>
</organism>
<evidence type="ECO:0000256" key="2">
    <source>
        <dbReference type="SAM" id="SignalP"/>
    </source>
</evidence>
<feature type="chain" id="PRO_5035270646" evidence="2">
    <location>
        <begin position="25"/>
        <end position="105"/>
    </location>
</feature>
<sequence length="105" mass="12019">MKTNLSTRPLLVLFLFLLSFCSNTVSPEQEGISIEIKSQNQELSIEEKIEFILHNRTNSMLYLEFCGSNMTYIIEQKDEDEWTGYSGQADPLFRSKVTPHGHGSD</sequence>
<dbReference type="AlphaFoldDB" id="A0A8J7SAC8"/>
<evidence type="ECO:0000313" key="4">
    <source>
        <dbReference type="Proteomes" id="UP000673975"/>
    </source>
</evidence>
<dbReference type="RefSeq" id="WP_210512831.1">
    <property type="nucleotide sequence ID" value="NZ_JAFIDN010000010.1"/>
</dbReference>
<reference evidence="3" key="1">
    <citation type="submission" date="2021-02" db="EMBL/GenBank/DDBJ databases">
        <title>Natronogracilivirga saccharolytica gen. nov. sp. nov. a new anaerobic, haloalkiliphilic carbohydrate-fermenting bacterium from soda lake and proposing of Cyclonatronumiaceae fam. nov. in the phylum Balneolaeota.</title>
        <authorList>
            <person name="Zhilina T.N."/>
            <person name="Sorokin D.Y."/>
            <person name="Zavarzina D.G."/>
            <person name="Toshchakov S.V."/>
            <person name="Kublanov I.V."/>
        </authorList>
    </citation>
    <scope>NUCLEOTIDE SEQUENCE</scope>
    <source>
        <strain evidence="3">Z-1702</strain>
    </source>
</reference>
<gene>
    <name evidence="3" type="ORF">NATSA_11910</name>
</gene>
<feature type="region of interest" description="Disordered" evidence="1">
    <location>
        <begin position="85"/>
        <end position="105"/>
    </location>
</feature>
<proteinExistence type="predicted"/>
<feature type="signal peptide" evidence="2">
    <location>
        <begin position="1"/>
        <end position="24"/>
    </location>
</feature>
<evidence type="ECO:0000256" key="1">
    <source>
        <dbReference type="SAM" id="MobiDB-lite"/>
    </source>
</evidence>
<dbReference type="EMBL" id="JAFIDN010000010">
    <property type="protein sequence ID" value="MBP3193373.1"/>
    <property type="molecule type" value="Genomic_DNA"/>
</dbReference>